<comment type="similarity">
    <text evidence="2">Belongs to the succinate dehydrogenase/fumarate reductase iron-sulfur protein family.</text>
</comment>
<dbReference type="InterPro" id="IPR012675">
    <property type="entry name" value="Beta-grasp_dom_sf"/>
</dbReference>
<sequence>MDKVTLKITRGNPNDGETVMDYDVPYSEGMSLLEAVLWTRAHHDPSLAVRYSCRSANACKECSAIIDGKPGYLCNTKAQKGALVNVAPLRSRTWIRDLVTEID</sequence>
<dbReference type="Proteomes" id="UP001164803">
    <property type="component" value="Chromosome"/>
</dbReference>
<evidence type="ECO:0000259" key="4">
    <source>
        <dbReference type="Pfam" id="PF13085"/>
    </source>
</evidence>
<feature type="domain" description="Succinate dehydogenase/fumarate reductase N-terminal" evidence="4">
    <location>
        <begin position="5"/>
        <end position="101"/>
    </location>
</feature>
<dbReference type="Pfam" id="PF13085">
    <property type="entry name" value="Fer2_3"/>
    <property type="match status" value="1"/>
</dbReference>
<protein>
    <submittedName>
        <fullName evidence="5">2Fe-2S iron-sulfur cluster-binding protein</fullName>
    </submittedName>
</protein>
<dbReference type="Gene3D" id="3.10.20.30">
    <property type="match status" value="1"/>
</dbReference>
<name>A0ABY6Z932_9BACL</name>
<dbReference type="PANTHER" id="PTHR11921:SF29">
    <property type="entry name" value="SUCCINATE DEHYDROGENASE [UBIQUINONE] IRON-SULFUR SUBUNIT, MITOCHONDRIAL"/>
    <property type="match status" value="1"/>
</dbReference>
<accession>A0ABY6Z932</accession>
<dbReference type="InterPro" id="IPR050573">
    <property type="entry name" value="SDH/FRD_Iron-Sulfur"/>
</dbReference>
<comment type="cofactor">
    <cofactor evidence="1">
        <name>[3Fe-4S] cluster</name>
        <dbReference type="ChEBI" id="CHEBI:21137"/>
    </cofactor>
</comment>
<gene>
    <name evidence="5" type="ORF">NZD86_09940</name>
</gene>
<dbReference type="RefSeq" id="WP_268046357.1">
    <property type="nucleotide sequence ID" value="NZ_CP104064.1"/>
</dbReference>
<dbReference type="InterPro" id="IPR036010">
    <property type="entry name" value="2Fe-2S_ferredoxin-like_sf"/>
</dbReference>
<comment type="cofactor">
    <cofactor evidence="3">
        <name>[2Fe-2S] cluster</name>
        <dbReference type="ChEBI" id="CHEBI:190135"/>
    </cofactor>
</comment>
<proteinExistence type="inferred from homology"/>
<evidence type="ECO:0000256" key="3">
    <source>
        <dbReference type="ARBA" id="ARBA00034078"/>
    </source>
</evidence>
<evidence type="ECO:0000256" key="2">
    <source>
        <dbReference type="ARBA" id="ARBA00009433"/>
    </source>
</evidence>
<organism evidence="5 6">
    <name type="scientific">Alicyclobacillus dauci</name>
    <dbReference type="NCBI Taxonomy" id="1475485"/>
    <lineage>
        <taxon>Bacteria</taxon>
        <taxon>Bacillati</taxon>
        <taxon>Bacillota</taxon>
        <taxon>Bacilli</taxon>
        <taxon>Bacillales</taxon>
        <taxon>Alicyclobacillaceae</taxon>
        <taxon>Alicyclobacillus</taxon>
    </lineage>
</organism>
<keyword evidence="6" id="KW-1185">Reference proteome</keyword>
<dbReference type="SUPFAM" id="SSF54292">
    <property type="entry name" value="2Fe-2S ferredoxin-like"/>
    <property type="match status" value="1"/>
</dbReference>
<dbReference type="InterPro" id="IPR025192">
    <property type="entry name" value="Succ_DH/fum_Rdtase_N"/>
</dbReference>
<dbReference type="PANTHER" id="PTHR11921">
    <property type="entry name" value="SUCCINATE DEHYDROGENASE IRON-SULFUR PROTEIN"/>
    <property type="match status" value="1"/>
</dbReference>
<dbReference type="EMBL" id="CP104064">
    <property type="protein sequence ID" value="WAH38766.1"/>
    <property type="molecule type" value="Genomic_DNA"/>
</dbReference>
<evidence type="ECO:0000313" key="5">
    <source>
        <dbReference type="EMBL" id="WAH38766.1"/>
    </source>
</evidence>
<evidence type="ECO:0000313" key="6">
    <source>
        <dbReference type="Proteomes" id="UP001164803"/>
    </source>
</evidence>
<reference evidence="5" key="1">
    <citation type="submission" date="2022-08" db="EMBL/GenBank/DDBJ databases">
        <title>Alicyclobacillus dauci DSM2870, complete genome.</title>
        <authorList>
            <person name="Wang Q."/>
            <person name="Cai R."/>
            <person name="Wang Z."/>
        </authorList>
    </citation>
    <scope>NUCLEOTIDE SEQUENCE</scope>
    <source>
        <strain evidence="5">DSM 28700</strain>
    </source>
</reference>
<evidence type="ECO:0000256" key="1">
    <source>
        <dbReference type="ARBA" id="ARBA00001927"/>
    </source>
</evidence>